<evidence type="ECO:0000313" key="5">
    <source>
        <dbReference type="Proteomes" id="UP000475214"/>
    </source>
</evidence>
<dbReference type="InterPro" id="IPR014710">
    <property type="entry name" value="RmlC-like_jellyroll"/>
</dbReference>
<dbReference type="InterPro" id="IPR003829">
    <property type="entry name" value="Pirin_N_dom"/>
</dbReference>
<dbReference type="EMBL" id="JAAGOA010000012">
    <property type="protein sequence ID" value="NEE02078.1"/>
    <property type="molecule type" value="Genomic_DNA"/>
</dbReference>
<dbReference type="SUPFAM" id="SSF51182">
    <property type="entry name" value="RmlC-like cupins"/>
    <property type="match status" value="1"/>
</dbReference>
<comment type="similarity">
    <text evidence="1 2">Belongs to the pirin family.</text>
</comment>
<evidence type="ECO:0000256" key="1">
    <source>
        <dbReference type="ARBA" id="ARBA00008416"/>
    </source>
</evidence>
<dbReference type="InterPro" id="IPR011051">
    <property type="entry name" value="RmlC_Cupin_sf"/>
</dbReference>
<dbReference type="PANTHER" id="PTHR43212">
    <property type="entry name" value="QUERCETIN 2,3-DIOXYGENASE"/>
    <property type="match status" value="1"/>
</dbReference>
<dbReference type="Pfam" id="PF02678">
    <property type="entry name" value="Pirin"/>
    <property type="match status" value="1"/>
</dbReference>
<organism evidence="4 5">
    <name type="scientific">Phytoactinopolyspora halotolerans</name>
    <dbReference type="NCBI Taxonomy" id="1981512"/>
    <lineage>
        <taxon>Bacteria</taxon>
        <taxon>Bacillati</taxon>
        <taxon>Actinomycetota</taxon>
        <taxon>Actinomycetes</taxon>
        <taxon>Jiangellales</taxon>
        <taxon>Jiangellaceae</taxon>
        <taxon>Phytoactinopolyspora</taxon>
    </lineage>
</organism>
<sequence>MAIGVAYRRHIRQGTRSRSPVGETGGVTNIVIRRASDRFTSSEPGVTSRHSFSFGRHYDPENVGFGLLIMNNDDVVEPGHGYPTHPHRDVEIVTWVLDGALVHRDTTGAGGVIHPGLAQRLSAGRGVRHSEFNDHRPSPLRFVQMWVPPDSAGADPSYGCQDVSEDLDSGGLVTVASGMPRYSGSTAITLGQRAAAMHVARLSRQPAPVERGGGDARAHSVTLPTAPFLHLYVARGTADVEGVGRLGEGDAVRIIDEGGRRVTAAPSDSDAAEPGPAAGFAEIISWEMHADLRPA</sequence>
<dbReference type="PANTHER" id="PTHR43212:SF3">
    <property type="entry name" value="QUERCETIN 2,3-DIOXYGENASE"/>
    <property type="match status" value="1"/>
</dbReference>
<protein>
    <submittedName>
        <fullName evidence="4">Pirin family protein</fullName>
    </submittedName>
</protein>
<comment type="caution">
    <text evidence="4">The sequence shown here is derived from an EMBL/GenBank/DDBJ whole genome shotgun (WGS) entry which is preliminary data.</text>
</comment>
<reference evidence="4 5" key="1">
    <citation type="submission" date="2020-02" db="EMBL/GenBank/DDBJ databases">
        <authorList>
            <person name="Li X.-J."/>
            <person name="Han X.-M."/>
        </authorList>
    </citation>
    <scope>NUCLEOTIDE SEQUENCE [LARGE SCALE GENOMIC DNA]</scope>
    <source>
        <strain evidence="4 5">CCTCC AB 2017055</strain>
    </source>
</reference>
<dbReference type="Proteomes" id="UP000475214">
    <property type="component" value="Unassembled WGS sequence"/>
</dbReference>
<dbReference type="AlphaFoldDB" id="A0A6L9SC14"/>
<proteinExistence type="inferred from homology"/>
<evidence type="ECO:0000313" key="4">
    <source>
        <dbReference type="EMBL" id="NEE02078.1"/>
    </source>
</evidence>
<accession>A0A6L9SC14</accession>
<name>A0A6L9SC14_9ACTN</name>
<dbReference type="InterPro" id="IPR012093">
    <property type="entry name" value="Pirin"/>
</dbReference>
<evidence type="ECO:0000256" key="2">
    <source>
        <dbReference type="RuleBase" id="RU003457"/>
    </source>
</evidence>
<evidence type="ECO:0000259" key="3">
    <source>
        <dbReference type="Pfam" id="PF02678"/>
    </source>
</evidence>
<feature type="domain" description="Pirin N-terminal" evidence="3">
    <location>
        <begin position="43"/>
        <end position="147"/>
    </location>
</feature>
<dbReference type="Gene3D" id="2.60.120.10">
    <property type="entry name" value="Jelly Rolls"/>
    <property type="match status" value="1"/>
</dbReference>
<dbReference type="CDD" id="cd02910">
    <property type="entry name" value="cupin_Yhhw_N"/>
    <property type="match status" value="1"/>
</dbReference>
<gene>
    <name evidence="4" type="ORF">G1H10_18040</name>
</gene>
<keyword evidence="5" id="KW-1185">Reference proteome</keyword>